<dbReference type="InterPro" id="IPR000323">
    <property type="entry name" value="Cu2_ascorb_mOase_N"/>
</dbReference>
<keyword evidence="4 11" id="KW-0732">Signal</keyword>
<evidence type="ECO:0000256" key="11">
    <source>
        <dbReference type="SAM" id="SignalP"/>
    </source>
</evidence>
<dbReference type="SUPFAM" id="SSF49742">
    <property type="entry name" value="PHM/PNGase F"/>
    <property type="match status" value="2"/>
</dbReference>
<keyword evidence="7 14" id="KW-0503">Monooxygenase</keyword>
<keyword evidence="3" id="KW-0479">Metal-binding</keyword>
<evidence type="ECO:0000256" key="8">
    <source>
        <dbReference type="ARBA" id="ARBA00023157"/>
    </source>
</evidence>
<comment type="cofactor">
    <cofactor evidence="1">
        <name>Cu(2+)</name>
        <dbReference type="ChEBI" id="CHEBI:29036"/>
    </cofactor>
</comment>
<dbReference type="EMBL" id="AP028910">
    <property type="protein sequence ID" value="BES91241.1"/>
    <property type="molecule type" value="Genomic_DNA"/>
</dbReference>
<feature type="signal peptide" evidence="11">
    <location>
        <begin position="1"/>
        <end position="17"/>
    </location>
</feature>
<evidence type="ECO:0000256" key="3">
    <source>
        <dbReference type="ARBA" id="ARBA00022723"/>
    </source>
</evidence>
<dbReference type="InterPro" id="IPR008977">
    <property type="entry name" value="PHM/PNGase_F_dom_sf"/>
</dbReference>
<evidence type="ECO:0000256" key="9">
    <source>
        <dbReference type="ARBA" id="ARBA00023180"/>
    </source>
</evidence>
<dbReference type="InterPro" id="IPR014784">
    <property type="entry name" value="Cu2_ascorb_mOase-like_C"/>
</dbReference>
<dbReference type="PRINTS" id="PR00790">
    <property type="entry name" value="PAMONOXGNASE"/>
</dbReference>
<dbReference type="GO" id="GO:0004497">
    <property type="term" value="F:monooxygenase activity"/>
    <property type="evidence" value="ECO:0007669"/>
    <property type="project" value="UniProtKB-KW"/>
</dbReference>
<dbReference type="PANTHER" id="PTHR10680">
    <property type="entry name" value="PEPTIDYL-GLYCINE ALPHA-AMIDATING MONOOXYGENASE"/>
    <property type="match status" value="1"/>
</dbReference>
<dbReference type="Gene3D" id="2.60.120.230">
    <property type="match status" value="1"/>
</dbReference>
<accession>A0ABN7AG32</accession>
<dbReference type="PANTHER" id="PTHR10680:SF14">
    <property type="entry name" value="PEPTIDYL-GLYCINE ALPHA-AMIDATING MONOOXYGENASE"/>
    <property type="match status" value="1"/>
</dbReference>
<evidence type="ECO:0000256" key="2">
    <source>
        <dbReference type="ARBA" id="ARBA00012689"/>
    </source>
</evidence>
<dbReference type="InterPro" id="IPR024548">
    <property type="entry name" value="Cu2_monoox_C"/>
</dbReference>
<dbReference type="Pfam" id="PF01082">
    <property type="entry name" value="Cu2_monooxygen"/>
    <property type="match status" value="1"/>
</dbReference>
<sequence>MLIILLFLAFPTFPSHAFKVDSYNFFMPDVSPTKMDAYLCTPVRVNYTSSYYIIGFEPKASMNTSHHMLLYGCTTPGDTKSFWNCGEMAVEESDESHNPCEDGSQIIYAWARDAPKLVLPEGVGFKVGGDSPIQYLVLQVHYLHVHQFRDGVTDSSGIILHYTERPLSKLAGVLLLGTGGILKPSSEVHMETACVITEDKELHPFAFRTHTHQYGQVVSGYRVRNDSGEMEWTLLGKRNPQDPQMFYPTVTDTIIRRGDIVAARCTMFNTRKKIVKIGGSSKDEMCNFYLAYWVEQSEPLDRKYCFTSGPPRYFWETGDPKLDNIPDEEASHL</sequence>
<evidence type="ECO:0000256" key="4">
    <source>
        <dbReference type="ARBA" id="ARBA00022729"/>
    </source>
</evidence>
<keyword evidence="9" id="KW-0325">Glycoprotein</keyword>
<dbReference type="Gene3D" id="2.60.120.310">
    <property type="entry name" value="Copper type II, ascorbate-dependent monooxygenase, N-terminal domain"/>
    <property type="match status" value="1"/>
</dbReference>
<evidence type="ECO:0000256" key="5">
    <source>
        <dbReference type="ARBA" id="ARBA00023002"/>
    </source>
</evidence>
<keyword evidence="15" id="KW-1185">Reference proteome</keyword>
<protein>
    <recommendedName>
        <fullName evidence="2">peptidylglycine monooxygenase</fullName>
        <ecNumber evidence="2">1.14.17.3</ecNumber>
    </recommendedName>
</protein>
<dbReference type="EC" id="1.14.17.3" evidence="2"/>
<evidence type="ECO:0000256" key="6">
    <source>
        <dbReference type="ARBA" id="ARBA00023008"/>
    </source>
</evidence>
<evidence type="ECO:0000256" key="10">
    <source>
        <dbReference type="ARBA" id="ARBA00048431"/>
    </source>
</evidence>
<dbReference type="InterPro" id="IPR036939">
    <property type="entry name" value="Cu2_ascorb_mOase_N_sf"/>
</dbReference>
<dbReference type="InterPro" id="IPR014783">
    <property type="entry name" value="Cu2_ascorb_mOase_CS-2"/>
</dbReference>
<feature type="domain" description="Copper type II ascorbate-dependent monooxygenase N-terminal" evidence="12">
    <location>
        <begin position="26"/>
        <end position="147"/>
    </location>
</feature>
<reference evidence="14 15" key="1">
    <citation type="submission" date="2023-09" db="EMBL/GenBank/DDBJ databases">
        <title>Nesidiocoris tenuis whole genome shotgun sequence.</title>
        <authorList>
            <person name="Shibata T."/>
            <person name="Shimoda M."/>
            <person name="Kobayashi T."/>
            <person name="Uehara T."/>
        </authorList>
    </citation>
    <scope>NUCLEOTIDE SEQUENCE [LARGE SCALE GENOMIC DNA]</scope>
    <source>
        <strain evidence="14 15">Japan</strain>
    </source>
</reference>
<evidence type="ECO:0000313" key="14">
    <source>
        <dbReference type="EMBL" id="BES91241.1"/>
    </source>
</evidence>
<evidence type="ECO:0000259" key="12">
    <source>
        <dbReference type="Pfam" id="PF01082"/>
    </source>
</evidence>
<proteinExistence type="predicted"/>
<evidence type="ECO:0000313" key="15">
    <source>
        <dbReference type="Proteomes" id="UP001307889"/>
    </source>
</evidence>
<dbReference type="Pfam" id="PF03712">
    <property type="entry name" value="Cu2_monoox_C"/>
    <property type="match status" value="1"/>
</dbReference>
<keyword evidence="6" id="KW-0186">Copper</keyword>
<organism evidence="14 15">
    <name type="scientific">Nesidiocoris tenuis</name>
    <dbReference type="NCBI Taxonomy" id="355587"/>
    <lineage>
        <taxon>Eukaryota</taxon>
        <taxon>Metazoa</taxon>
        <taxon>Ecdysozoa</taxon>
        <taxon>Arthropoda</taxon>
        <taxon>Hexapoda</taxon>
        <taxon>Insecta</taxon>
        <taxon>Pterygota</taxon>
        <taxon>Neoptera</taxon>
        <taxon>Paraneoptera</taxon>
        <taxon>Hemiptera</taxon>
        <taxon>Heteroptera</taxon>
        <taxon>Panheteroptera</taxon>
        <taxon>Cimicomorpha</taxon>
        <taxon>Miridae</taxon>
        <taxon>Dicyphina</taxon>
        <taxon>Nesidiocoris</taxon>
    </lineage>
</organism>
<evidence type="ECO:0000256" key="7">
    <source>
        <dbReference type="ARBA" id="ARBA00023033"/>
    </source>
</evidence>
<evidence type="ECO:0000259" key="13">
    <source>
        <dbReference type="Pfam" id="PF03712"/>
    </source>
</evidence>
<feature type="chain" id="PRO_5045784908" description="peptidylglycine monooxygenase" evidence="11">
    <location>
        <begin position="18"/>
        <end position="333"/>
    </location>
</feature>
<dbReference type="PROSITE" id="PS00085">
    <property type="entry name" value="CU2_MONOOXYGENASE_2"/>
    <property type="match status" value="1"/>
</dbReference>
<keyword evidence="8" id="KW-1015">Disulfide bond</keyword>
<name>A0ABN7AG32_9HEMI</name>
<evidence type="ECO:0000256" key="1">
    <source>
        <dbReference type="ARBA" id="ARBA00001973"/>
    </source>
</evidence>
<dbReference type="InterPro" id="IPR000720">
    <property type="entry name" value="PHM/PAL"/>
</dbReference>
<comment type="catalytic activity">
    <reaction evidence="10">
        <text>a [peptide]-C-terminal glycine + 2 L-ascorbate + O2 = a [peptide]-C-terminal (2S)-2-hydroxyglycine + 2 monodehydro-L-ascorbate radical + H2O</text>
        <dbReference type="Rhea" id="RHEA:21452"/>
        <dbReference type="Rhea" id="RHEA-COMP:13486"/>
        <dbReference type="Rhea" id="RHEA-COMP:15321"/>
        <dbReference type="ChEBI" id="CHEBI:15377"/>
        <dbReference type="ChEBI" id="CHEBI:15379"/>
        <dbReference type="ChEBI" id="CHEBI:38290"/>
        <dbReference type="ChEBI" id="CHEBI:59513"/>
        <dbReference type="ChEBI" id="CHEBI:137000"/>
        <dbReference type="ChEBI" id="CHEBI:142768"/>
        <dbReference type="EC" id="1.14.17.3"/>
    </reaction>
</comment>
<keyword evidence="5" id="KW-0560">Oxidoreductase</keyword>
<feature type="domain" description="Copper type II ascorbate-dependent monooxygenase C-terminal" evidence="13">
    <location>
        <begin position="170"/>
        <end position="316"/>
    </location>
</feature>
<gene>
    <name evidence="14" type="ORF">NTJ_04049</name>
</gene>
<dbReference type="Proteomes" id="UP001307889">
    <property type="component" value="Chromosome 2"/>
</dbReference>